<dbReference type="AlphaFoldDB" id="A0AA37LVT6"/>
<keyword evidence="1" id="KW-0732">Signal</keyword>
<evidence type="ECO:0000256" key="1">
    <source>
        <dbReference type="SAM" id="SignalP"/>
    </source>
</evidence>
<sequence>MRRAIILSILSVTAMAMPIELEVLASKTGKTVDEISQALYSSWGTYKFTEEDLAALAASKVKRAQISQEELEDLASKTGKTVDEISQALYSSWGTYKFTEEDLAALAASKK</sequence>
<accession>A0AA37LVT6</accession>
<feature type="chain" id="PRO_5041304759" evidence="1">
    <location>
        <begin position="17"/>
        <end position="111"/>
    </location>
</feature>
<proteinExistence type="predicted"/>
<reference evidence="2 3" key="1">
    <citation type="submission" date="2021-07" db="EMBL/GenBank/DDBJ databases">
        <title>Genome data of Colletotrichum spaethianum.</title>
        <authorList>
            <person name="Utami Y.D."/>
            <person name="Hiruma K."/>
        </authorList>
    </citation>
    <scope>NUCLEOTIDE SEQUENCE [LARGE SCALE GENOMIC DNA]</scope>
    <source>
        <strain evidence="2 3">MAFF 242679</strain>
    </source>
</reference>
<comment type="caution">
    <text evidence="2">The sequence shown here is derived from an EMBL/GenBank/DDBJ whole genome shotgun (WGS) entry which is preliminary data.</text>
</comment>
<organism evidence="2 3">
    <name type="scientific">Colletotrichum liriopes</name>
    <dbReference type="NCBI Taxonomy" id="708192"/>
    <lineage>
        <taxon>Eukaryota</taxon>
        <taxon>Fungi</taxon>
        <taxon>Dikarya</taxon>
        <taxon>Ascomycota</taxon>
        <taxon>Pezizomycotina</taxon>
        <taxon>Sordariomycetes</taxon>
        <taxon>Hypocreomycetidae</taxon>
        <taxon>Glomerellales</taxon>
        <taxon>Glomerellaceae</taxon>
        <taxon>Colletotrichum</taxon>
        <taxon>Colletotrichum spaethianum species complex</taxon>
    </lineage>
</organism>
<evidence type="ECO:0000313" key="3">
    <source>
        <dbReference type="Proteomes" id="UP001055172"/>
    </source>
</evidence>
<keyword evidence="3" id="KW-1185">Reference proteome</keyword>
<protein>
    <submittedName>
        <fullName evidence="2">Uncharacterized protein</fullName>
    </submittedName>
</protein>
<dbReference type="Proteomes" id="UP001055172">
    <property type="component" value="Unassembled WGS sequence"/>
</dbReference>
<name>A0AA37LVT6_9PEZI</name>
<feature type="signal peptide" evidence="1">
    <location>
        <begin position="1"/>
        <end position="16"/>
    </location>
</feature>
<evidence type="ECO:0000313" key="2">
    <source>
        <dbReference type="EMBL" id="GJC86634.1"/>
    </source>
</evidence>
<dbReference type="EMBL" id="BPPX01000022">
    <property type="protein sequence ID" value="GJC86634.1"/>
    <property type="molecule type" value="Genomic_DNA"/>
</dbReference>
<gene>
    <name evidence="2" type="ORF">ColLi_09472</name>
</gene>